<proteinExistence type="predicted"/>
<dbReference type="GO" id="GO:0003677">
    <property type="term" value="F:DNA binding"/>
    <property type="evidence" value="ECO:0007669"/>
    <property type="project" value="UniProtKB-KW"/>
</dbReference>
<dbReference type="Pfam" id="PF13560">
    <property type="entry name" value="HTH_31"/>
    <property type="match status" value="1"/>
</dbReference>
<dbReference type="InterPro" id="IPR001387">
    <property type="entry name" value="Cro/C1-type_HTH"/>
</dbReference>
<dbReference type="Proteomes" id="UP000027100">
    <property type="component" value="Unassembled WGS sequence"/>
</dbReference>
<evidence type="ECO:0000313" key="2">
    <source>
        <dbReference type="EMBL" id="KCZ96810.1"/>
    </source>
</evidence>
<comment type="caution">
    <text evidence="2">The sequence shown here is derived from an EMBL/GenBank/DDBJ whole genome shotgun (WGS) entry which is preliminary data.</text>
</comment>
<keyword evidence="3" id="KW-1185">Reference proteome</keyword>
<dbReference type="eggNOG" id="COG1396">
    <property type="taxonomic scope" value="Bacteria"/>
</dbReference>
<keyword evidence="2" id="KW-0238">DNA-binding</keyword>
<dbReference type="InterPro" id="IPR010982">
    <property type="entry name" value="Lambda_DNA-bd_dom_sf"/>
</dbReference>
<dbReference type="SMART" id="SM00530">
    <property type="entry name" value="HTH_XRE"/>
    <property type="match status" value="1"/>
</dbReference>
<dbReference type="PATRIC" id="fig|1280954.3.peg.3665"/>
<dbReference type="EMBL" id="ARYM01000033">
    <property type="protein sequence ID" value="KCZ96810.1"/>
    <property type="molecule type" value="Genomic_DNA"/>
</dbReference>
<dbReference type="Gene3D" id="1.10.260.40">
    <property type="entry name" value="lambda repressor-like DNA-binding domains"/>
    <property type="match status" value="1"/>
</dbReference>
<dbReference type="RefSeq" id="WP_051612804.1">
    <property type="nucleotide sequence ID" value="NZ_ARYM01000033.1"/>
</dbReference>
<gene>
    <name evidence="2" type="ORF">HPO_18203</name>
</gene>
<sequence>MKMPKPHGSGSRLPTDVDRLVGDNVRRLRTQRGQSLSGLSVELGISHQQLQKYETGSNRLSAGVIARLSDIFGVPVTVLFQKPENKFEGRANHHPGRIDALRKEAAFLIDRAHTEESLKLMVDVLRALAGKC</sequence>
<protein>
    <submittedName>
        <fullName evidence="2">DNA-binding protein</fullName>
    </submittedName>
</protein>
<dbReference type="CDD" id="cd00093">
    <property type="entry name" value="HTH_XRE"/>
    <property type="match status" value="1"/>
</dbReference>
<name>A0A062VBX6_9PROT</name>
<dbReference type="AlphaFoldDB" id="A0A062VBX6"/>
<evidence type="ECO:0000313" key="3">
    <source>
        <dbReference type="Proteomes" id="UP000027100"/>
    </source>
</evidence>
<evidence type="ECO:0000259" key="1">
    <source>
        <dbReference type="PROSITE" id="PS50943"/>
    </source>
</evidence>
<organism evidence="2 3">
    <name type="scientific">Hyphomonas polymorpha PS728</name>
    <dbReference type="NCBI Taxonomy" id="1280954"/>
    <lineage>
        <taxon>Bacteria</taxon>
        <taxon>Pseudomonadati</taxon>
        <taxon>Pseudomonadota</taxon>
        <taxon>Alphaproteobacteria</taxon>
        <taxon>Hyphomonadales</taxon>
        <taxon>Hyphomonadaceae</taxon>
        <taxon>Hyphomonas</taxon>
    </lineage>
</organism>
<feature type="domain" description="HTH cro/C1-type" evidence="1">
    <location>
        <begin position="25"/>
        <end position="79"/>
    </location>
</feature>
<accession>A0A062VBX6</accession>
<dbReference type="PROSITE" id="PS50943">
    <property type="entry name" value="HTH_CROC1"/>
    <property type="match status" value="1"/>
</dbReference>
<reference evidence="2 3" key="1">
    <citation type="journal article" date="2014" name="Antonie Van Leeuwenhoek">
        <title>Hyphomonas beringensis sp. nov. and Hyphomonas chukchiensis sp. nov., isolated from surface seawater of the Bering Sea and Chukchi Sea.</title>
        <authorList>
            <person name="Li C."/>
            <person name="Lai Q."/>
            <person name="Li G."/>
            <person name="Dong C."/>
            <person name="Wang J."/>
            <person name="Liao Y."/>
            <person name="Shao Z."/>
        </authorList>
    </citation>
    <scope>NUCLEOTIDE SEQUENCE [LARGE SCALE GENOMIC DNA]</scope>
    <source>
        <strain evidence="2 3">PS728</strain>
    </source>
</reference>
<dbReference type="SUPFAM" id="SSF47413">
    <property type="entry name" value="lambda repressor-like DNA-binding domains"/>
    <property type="match status" value="1"/>
</dbReference>
<dbReference type="OrthoDB" id="9797172at2"/>
<dbReference type="STRING" id="1280954.HPO_18203"/>